<dbReference type="Pfam" id="PF10431">
    <property type="entry name" value="ClpB_D2-small"/>
    <property type="match status" value="1"/>
</dbReference>
<gene>
    <name evidence="11" type="ORF">QUE93_04900</name>
</gene>
<keyword evidence="4 7" id="KW-0143">Chaperone</keyword>
<dbReference type="EMBL" id="JAUCAQ010000008">
    <property type="protein sequence ID" value="MDM7646354.1"/>
    <property type="molecule type" value="Genomic_DNA"/>
</dbReference>
<keyword evidence="1 6" id="KW-0677">Repeat</keyword>
<proteinExistence type="inferred from homology"/>
<dbReference type="RefSeq" id="WP_289456139.1">
    <property type="nucleotide sequence ID" value="NZ_JAUCAQ010000008.1"/>
</dbReference>
<evidence type="ECO:0000256" key="4">
    <source>
        <dbReference type="ARBA" id="ARBA00023186"/>
    </source>
</evidence>
<dbReference type="Gene3D" id="1.10.8.60">
    <property type="match status" value="2"/>
</dbReference>
<evidence type="ECO:0000256" key="7">
    <source>
        <dbReference type="RuleBase" id="RU004432"/>
    </source>
</evidence>
<dbReference type="InterPro" id="IPR018368">
    <property type="entry name" value="ClpA/B_CS1"/>
</dbReference>
<dbReference type="Gene3D" id="4.10.860.10">
    <property type="entry name" value="UVR domain"/>
    <property type="match status" value="1"/>
</dbReference>
<dbReference type="InterPro" id="IPR050130">
    <property type="entry name" value="ClpA_ClpB"/>
</dbReference>
<name>A0ABT7RYG6_9LACO</name>
<evidence type="ECO:0000256" key="1">
    <source>
        <dbReference type="ARBA" id="ARBA00022737"/>
    </source>
</evidence>
<organism evidence="11 12">
    <name type="scientific">Leuconostoc falkenbergense</name>
    <dbReference type="NCBI Taxonomy" id="2766470"/>
    <lineage>
        <taxon>Bacteria</taxon>
        <taxon>Bacillati</taxon>
        <taxon>Bacillota</taxon>
        <taxon>Bacilli</taxon>
        <taxon>Lactobacillales</taxon>
        <taxon>Lactobacillaceae</taxon>
        <taxon>Leuconostoc</taxon>
    </lineage>
</organism>
<dbReference type="PANTHER" id="PTHR11638:SF18">
    <property type="entry name" value="HEAT SHOCK PROTEIN 104"/>
    <property type="match status" value="1"/>
</dbReference>
<feature type="domain" description="Clp R" evidence="10">
    <location>
        <begin position="1"/>
        <end position="147"/>
    </location>
</feature>
<feature type="coiled-coil region" evidence="8">
    <location>
        <begin position="445"/>
        <end position="472"/>
    </location>
</feature>
<evidence type="ECO:0000313" key="11">
    <source>
        <dbReference type="EMBL" id="MDM7646354.1"/>
    </source>
</evidence>
<evidence type="ECO:0000256" key="2">
    <source>
        <dbReference type="ARBA" id="ARBA00022741"/>
    </source>
</evidence>
<dbReference type="Proteomes" id="UP001242903">
    <property type="component" value="Unassembled WGS sequence"/>
</dbReference>
<dbReference type="CDD" id="cd00009">
    <property type="entry name" value="AAA"/>
    <property type="match status" value="1"/>
</dbReference>
<dbReference type="InterPro" id="IPR003959">
    <property type="entry name" value="ATPase_AAA_core"/>
</dbReference>
<keyword evidence="3 7" id="KW-0067">ATP-binding</keyword>
<dbReference type="Gene3D" id="1.10.1780.10">
    <property type="entry name" value="Clp, N-terminal domain"/>
    <property type="match status" value="1"/>
</dbReference>
<dbReference type="PANTHER" id="PTHR11638">
    <property type="entry name" value="ATP-DEPENDENT CLP PROTEASE"/>
    <property type="match status" value="1"/>
</dbReference>
<dbReference type="InterPro" id="IPR028299">
    <property type="entry name" value="ClpA/B_CS2"/>
</dbReference>
<dbReference type="Pfam" id="PF02861">
    <property type="entry name" value="Clp_N"/>
    <property type="match status" value="1"/>
</dbReference>
<dbReference type="InterPro" id="IPR027417">
    <property type="entry name" value="P-loop_NTPase"/>
</dbReference>
<dbReference type="Pfam" id="PF00004">
    <property type="entry name" value="AAA"/>
    <property type="match status" value="1"/>
</dbReference>
<dbReference type="PROSITE" id="PS50151">
    <property type="entry name" value="UVR"/>
    <property type="match status" value="1"/>
</dbReference>
<sequence length="826" mass="91231">MDNNYTPSAQNVLALAQEQAKYFKHQAVGTEHLLLALAIEQEGIASKILTQFNVTDDDIREEIEHFTGYGMSSRYEKGVYLPYSPKAADILRQAGEESRALAQPKVGTEHILLALLQDESILSSRILLALDANLQDLRLAILRKLGVTDIRKQMKQREKQQAAAGTPTLDGLARDLTQMARDEKMDPVIGRSKEVRRVVQILSRRTKNNPVLIGEPGVGKTAIAEGLAQKIVAGEVPENLSHKRLMALDMGSLVAGTKYRGEFEDRLKKIIEEIYQDGEVILFIDELHTLIGAGGAEGAIDASNILKPALARGELQTLGATTFDEYQKYIESDAALERRFASVTVDEPTQEDAIAILNGIRPKFEEHHQVQIDDEAINAAVKLSSRYISDRFLPDKAIDLIDEAGAKVRIEATENSGTNDKVVTRLKQIEIDKDAAIEALNFEEAAQLRTEEMKLKKKLAKKEARIQAAVANGERSQYDLHVTTQDIAEVISQQTGVPLTQLEKNDQQRLVNLEKVLGRRVVGQQAAVSAVARAIRRARSGLKDPTRPIGTFMFLGPTGVGKTELAKALAEAIFGSEDNLIRIDMSEYQERWSASRLIGSAPGYVGYDEGGQLTEKVRNHPYSVVLLDEAEKAHQDIFNLMLQVFDDGYLTDSKGRKVDFRNTIIIMTSNLGATRLRDEKSVGFGAVDLKNDHEAVAAKIRETLKETFRPEFINRLDEAIVFESLTKQELHEIVKLMSRSVLQRVAEQGITIKMTPAAIDVVASAGFDPEYGARPIRRALQTSVEDALSEELLRGNITTEDAVTIGAKNGSIKITTKPLKTTSPAT</sequence>
<dbReference type="GO" id="GO:0006508">
    <property type="term" value="P:proteolysis"/>
    <property type="evidence" value="ECO:0007669"/>
    <property type="project" value="UniProtKB-KW"/>
</dbReference>
<evidence type="ECO:0000313" key="12">
    <source>
        <dbReference type="Proteomes" id="UP001242903"/>
    </source>
</evidence>
<keyword evidence="2 7" id="KW-0547">Nucleotide-binding</keyword>
<dbReference type="GO" id="GO:0005524">
    <property type="term" value="F:ATP binding"/>
    <property type="evidence" value="ECO:0007669"/>
    <property type="project" value="UniProtKB-KW"/>
</dbReference>
<reference evidence="11 12" key="1">
    <citation type="submission" date="2023-06" db="EMBL/GenBank/DDBJ databases">
        <title>Draft Genome Sequences of lactic acid bacteria strains isolated from fermented milk products.</title>
        <authorList>
            <person name="Elcheninov A.G."/>
            <person name="Klyukina A."/>
            <person name="Zayulina K.S."/>
            <person name="Gavirova L.A."/>
            <person name="Shcherbakova P.A."/>
            <person name="Shestakov A.I."/>
            <person name="Kublanov I.V."/>
            <person name="Kochetkova T.V."/>
        </authorList>
    </citation>
    <scope>NUCLEOTIDE SEQUENCE [LARGE SCALE GENOMIC DNA]</scope>
    <source>
        <strain evidence="11 12">TOM.81</strain>
    </source>
</reference>
<evidence type="ECO:0000259" key="9">
    <source>
        <dbReference type="PROSITE" id="PS50151"/>
    </source>
</evidence>
<dbReference type="Gene3D" id="3.40.50.300">
    <property type="entry name" value="P-loop containing nucleotide triphosphate hydrolases"/>
    <property type="match status" value="2"/>
</dbReference>
<comment type="function">
    <text evidence="5">Part of a stress-induced multi-chaperone system, it is involved in the recovery of the cell from heat-induced damage, in cooperation with DnaK, DnaJ and GrpE. Acts before DnaK, in the processing of protein aggregates. Protein binding stimulates the ATPase activity; ATP hydrolysis unfolds the denatured protein aggregates, which probably helps expose new hydrophobic binding sites on the surface of ClpB-bound aggregates, contributing to the solubilization and refolding of denatured protein aggregates by DnaK.</text>
</comment>
<dbReference type="Pfam" id="PF17871">
    <property type="entry name" value="AAA_lid_9"/>
    <property type="match status" value="1"/>
</dbReference>
<evidence type="ECO:0000259" key="10">
    <source>
        <dbReference type="PROSITE" id="PS51903"/>
    </source>
</evidence>
<dbReference type="InterPro" id="IPR001943">
    <property type="entry name" value="UVR_dom"/>
</dbReference>
<dbReference type="InterPro" id="IPR019489">
    <property type="entry name" value="Clp_ATPase_C"/>
</dbReference>
<evidence type="ECO:0000256" key="3">
    <source>
        <dbReference type="ARBA" id="ARBA00022840"/>
    </source>
</evidence>
<dbReference type="PROSITE" id="PS00871">
    <property type="entry name" value="CLPAB_2"/>
    <property type="match status" value="1"/>
</dbReference>
<keyword evidence="11" id="KW-0378">Hydrolase</keyword>
<comment type="caution">
    <text evidence="11">The sequence shown here is derived from an EMBL/GenBank/DDBJ whole genome shotgun (WGS) entry which is preliminary data.</text>
</comment>
<dbReference type="SMART" id="SM00382">
    <property type="entry name" value="AAA"/>
    <property type="match status" value="2"/>
</dbReference>
<evidence type="ECO:0000256" key="5">
    <source>
        <dbReference type="ARBA" id="ARBA00025613"/>
    </source>
</evidence>
<dbReference type="PROSITE" id="PS51903">
    <property type="entry name" value="CLP_R"/>
    <property type="match status" value="1"/>
</dbReference>
<keyword evidence="11" id="KW-0645">Protease</keyword>
<dbReference type="InterPro" id="IPR003593">
    <property type="entry name" value="AAA+_ATPase"/>
</dbReference>
<evidence type="ECO:0000256" key="6">
    <source>
        <dbReference type="PROSITE-ProRule" id="PRU01251"/>
    </source>
</evidence>
<dbReference type="CDD" id="cd19499">
    <property type="entry name" value="RecA-like_ClpB_Hsp104-like"/>
    <property type="match status" value="1"/>
</dbReference>
<dbReference type="PROSITE" id="PS00870">
    <property type="entry name" value="CLPAB_1"/>
    <property type="match status" value="1"/>
</dbReference>
<evidence type="ECO:0000256" key="8">
    <source>
        <dbReference type="SAM" id="Coils"/>
    </source>
</evidence>
<dbReference type="PRINTS" id="PR00300">
    <property type="entry name" value="CLPPROTEASEA"/>
</dbReference>
<dbReference type="InterPro" id="IPR041546">
    <property type="entry name" value="ClpA/ClpB_AAA_lid"/>
</dbReference>
<dbReference type="SUPFAM" id="SSF81923">
    <property type="entry name" value="Double Clp-N motif"/>
    <property type="match status" value="1"/>
</dbReference>
<protein>
    <submittedName>
        <fullName evidence="11">ATP-dependent Clp protease ATP-binding subunit</fullName>
    </submittedName>
</protein>
<dbReference type="SMART" id="SM01086">
    <property type="entry name" value="ClpB_D2-small"/>
    <property type="match status" value="1"/>
</dbReference>
<keyword evidence="12" id="KW-1185">Reference proteome</keyword>
<feature type="domain" description="UVR" evidence="9">
    <location>
        <begin position="423"/>
        <end position="458"/>
    </location>
</feature>
<comment type="similarity">
    <text evidence="7">Belongs to the ClpA/ClpB family.</text>
</comment>
<keyword evidence="8" id="KW-0175">Coiled coil</keyword>
<dbReference type="InterPro" id="IPR036628">
    <property type="entry name" value="Clp_N_dom_sf"/>
</dbReference>
<accession>A0ABT7RYG6</accession>
<dbReference type="SUPFAM" id="SSF52540">
    <property type="entry name" value="P-loop containing nucleoside triphosphate hydrolases"/>
    <property type="match status" value="2"/>
</dbReference>
<dbReference type="InterPro" id="IPR004176">
    <property type="entry name" value="Clp_R_N"/>
</dbReference>
<dbReference type="Pfam" id="PF07724">
    <property type="entry name" value="AAA_2"/>
    <property type="match status" value="1"/>
</dbReference>
<dbReference type="InterPro" id="IPR001270">
    <property type="entry name" value="ClpA/B"/>
</dbReference>
<dbReference type="GO" id="GO:0008233">
    <property type="term" value="F:peptidase activity"/>
    <property type="evidence" value="ECO:0007669"/>
    <property type="project" value="UniProtKB-KW"/>
</dbReference>